<dbReference type="GO" id="GO:0016413">
    <property type="term" value="F:O-acetyltransferase activity"/>
    <property type="evidence" value="ECO:0007669"/>
    <property type="project" value="TreeGrafter"/>
</dbReference>
<evidence type="ECO:0000256" key="3">
    <source>
        <dbReference type="ARBA" id="ARBA00022692"/>
    </source>
</evidence>
<dbReference type="KEGG" id="mmil:sm9_1560"/>
<feature type="transmembrane region" description="Helical" evidence="6">
    <location>
        <begin position="88"/>
        <end position="106"/>
    </location>
</feature>
<feature type="transmembrane region" description="Helical" evidence="6">
    <location>
        <begin position="245"/>
        <end position="263"/>
    </location>
</feature>
<keyword evidence="3 6" id="KW-0812">Transmembrane</keyword>
<dbReference type="GO" id="GO:0005886">
    <property type="term" value="C:plasma membrane"/>
    <property type="evidence" value="ECO:0007669"/>
    <property type="project" value="UniProtKB-SubCell"/>
</dbReference>
<keyword evidence="5 6" id="KW-0472">Membrane</keyword>
<dbReference type="InterPro" id="IPR002656">
    <property type="entry name" value="Acyl_transf_3_dom"/>
</dbReference>
<feature type="transmembrane region" description="Helical" evidence="6">
    <location>
        <begin position="283"/>
        <end position="301"/>
    </location>
</feature>
<gene>
    <name evidence="8" type="ORF">sm9_1560</name>
</gene>
<dbReference type="PANTHER" id="PTHR40074:SF2">
    <property type="entry name" value="O-ACETYLTRANSFERASE WECH"/>
    <property type="match status" value="1"/>
</dbReference>
<name>A0A0U3ECJ1_9EURY</name>
<proteinExistence type="predicted"/>
<feature type="transmembrane region" description="Helical" evidence="6">
    <location>
        <begin position="21"/>
        <end position="38"/>
    </location>
</feature>
<feature type="transmembrane region" description="Helical" evidence="6">
    <location>
        <begin position="147"/>
        <end position="167"/>
    </location>
</feature>
<dbReference type="Proteomes" id="UP000067738">
    <property type="component" value="Chromosome"/>
</dbReference>
<sequence>MNSKYTGGDNIKTRIAYYDNLRVLAIFGIIAIHVFQLWHHGEKVNGMYIYMFSEIVRYAVPIFLMLSGALLLNRDIDLNNFLRHKLTRITYPFIFYLIIAFALSIFTDYEFSSNILSYNWYFWLIFGVYLSVPIINKFIQHASIREIEYFLVVFILAAIFYQFVLYYNIDNFFNLNFFAAPIGFLVLGYYLSVKDFKIDSRKLIALMLLVFVFATSMKMISTGAIMPKSFALNYEATQTAVLNSWVDVSIFVILQAGSLFVIFKNLNFTGFRKAVVSISNLSYGMYLINSIVMFYITPFFTALPRNGFEICIVIVLMSIFVFFVSWAIVWVLSKIPIVGKYCS</sequence>
<keyword evidence="8" id="KW-0808">Transferase</keyword>
<feature type="domain" description="Acyltransferase 3" evidence="7">
    <location>
        <begin position="16"/>
        <end position="330"/>
    </location>
</feature>
<keyword evidence="4 6" id="KW-1133">Transmembrane helix</keyword>
<feature type="transmembrane region" description="Helical" evidence="6">
    <location>
        <begin position="58"/>
        <end position="76"/>
    </location>
</feature>
<dbReference type="AlphaFoldDB" id="A0A0U3ECJ1"/>
<dbReference type="GeneID" id="26736502"/>
<feature type="transmembrane region" description="Helical" evidence="6">
    <location>
        <begin position="118"/>
        <end position="135"/>
    </location>
</feature>
<dbReference type="PANTHER" id="PTHR40074">
    <property type="entry name" value="O-ACETYLTRANSFERASE WECH"/>
    <property type="match status" value="1"/>
</dbReference>
<feature type="transmembrane region" description="Helical" evidence="6">
    <location>
        <begin position="203"/>
        <end position="225"/>
    </location>
</feature>
<protein>
    <submittedName>
        <fullName evidence="8">Acyltransferase</fullName>
    </submittedName>
</protein>
<accession>A0A0U3ECJ1</accession>
<dbReference type="GO" id="GO:0009246">
    <property type="term" value="P:enterobacterial common antigen biosynthetic process"/>
    <property type="evidence" value="ECO:0007669"/>
    <property type="project" value="TreeGrafter"/>
</dbReference>
<reference evidence="8 9" key="1">
    <citation type="submission" date="2015-04" db="EMBL/GenBank/DDBJ databases">
        <title>The complete genome sequence of the rumen methanogen Methanobrevibacter millerae SM9.</title>
        <authorList>
            <person name="Leahy S.C."/>
            <person name="Kelly W.J."/>
            <person name="Pacheco D.M."/>
            <person name="Li D."/>
            <person name="Altermann E."/>
            <person name="Attwood G.T."/>
        </authorList>
    </citation>
    <scope>NUCLEOTIDE SEQUENCE [LARGE SCALE GENOMIC DNA]</scope>
    <source>
        <strain evidence="8 9">SM9</strain>
    </source>
</reference>
<evidence type="ECO:0000313" key="9">
    <source>
        <dbReference type="Proteomes" id="UP000067738"/>
    </source>
</evidence>
<dbReference type="PATRIC" id="fig|230361.4.peg.1617"/>
<dbReference type="EMBL" id="CP011266">
    <property type="protein sequence ID" value="ALT69329.1"/>
    <property type="molecule type" value="Genomic_DNA"/>
</dbReference>
<dbReference type="OrthoDB" id="77584at2157"/>
<evidence type="ECO:0000256" key="6">
    <source>
        <dbReference type="SAM" id="Phobius"/>
    </source>
</evidence>
<evidence type="ECO:0000256" key="1">
    <source>
        <dbReference type="ARBA" id="ARBA00004651"/>
    </source>
</evidence>
<keyword evidence="9" id="KW-1185">Reference proteome</keyword>
<evidence type="ECO:0000256" key="2">
    <source>
        <dbReference type="ARBA" id="ARBA00022475"/>
    </source>
</evidence>
<organism evidence="8 9">
    <name type="scientific">Methanobrevibacter millerae</name>
    <dbReference type="NCBI Taxonomy" id="230361"/>
    <lineage>
        <taxon>Archaea</taxon>
        <taxon>Methanobacteriati</taxon>
        <taxon>Methanobacteriota</taxon>
        <taxon>Methanomada group</taxon>
        <taxon>Methanobacteria</taxon>
        <taxon>Methanobacteriales</taxon>
        <taxon>Methanobacteriaceae</taxon>
        <taxon>Methanobrevibacter</taxon>
    </lineage>
</organism>
<evidence type="ECO:0000256" key="5">
    <source>
        <dbReference type="ARBA" id="ARBA00023136"/>
    </source>
</evidence>
<feature type="transmembrane region" description="Helical" evidence="6">
    <location>
        <begin position="173"/>
        <end position="191"/>
    </location>
</feature>
<evidence type="ECO:0000256" key="4">
    <source>
        <dbReference type="ARBA" id="ARBA00022989"/>
    </source>
</evidence>
<evidence type="ECO:0000259" key="7">
    <source>
        <dbReference type="Pfam" id="PF01757"/>
    </source>
</evidence>
<keyword evidence="2" id="KW-1003">Cell membrane</keyword>
<comment type="subcellular location">
    <subcellularLocation>
        <location evidence="1">Cell membrane</location>
        <topology evidence="1">Multi-pass membrane protein</topology>
    </subcellularLocation>
</comment>
<evidence type="ECO:0000313" key="8">
    <source>
        <dbReference type="EMBL" id="ALT69329.1"/>
    </source>
</evidence>
<keyword evidence="8" id="KW-0012">Acyltransferase</keyword>
<dbReference type="Pfam" id="PF01757">
    <property type="entry name" value="Acyl_transf_3"/>
    <property type="match status" value="1"/>
</dbReference>
<dbReference type="RefSeq" id="WP_058739569.1">
    <property type="nucleotide sequence ID" value="NZ_CP011266.1"/>
</dbReference>
<feature type="transmembrane region" description="Helical" evidence="6">
    <location>
        <begin position="307"/>
        <end position="332"/>
    </location>
</feature>